<keyword evidence="2" id="KW-0560">Oxidoreductase</keyword>
<comment type="caution">
    <text evidence="4">The sequence shown here is derived from an EMBL/GenBank/DDBJ whole genome shotgun (WGS) entry which is preliminary data.</text>
</comment>
<dbReference type="InterPro" id="IPR036291">
    <property type="entry name" value="NAD(P)-bd_dom_sf"/>
</dbReference>
<dbReference type="RefSeq" id="WP_005798401.1">
    <property type="nucleotide sequence ID" value="NZ_JH724216.1"/>
</dbReference>
<dbReference type="PANTHER" id="PTHR42840">
    <property type="entry name" value="NAD(P)-BINDING ROSSMANN-FOLD SUPERFAMILY PROTEIN-RELATED"/>
    <property type="match status" value="1"/>
</dbReference>
<evidence type="ECO:0000313" key="4">
    <source>
        <dbReference type="EMBL" id="EIY93169.1"/>
    </source>
</evidence>
<sequence length="305" mass="34785">MNVLIVGLGSIARKHIAALRSLEPEVQIYALRSTRFSNSVDGVTDLFSMKEVEEYSFDFAIISNPTSEHQKTIQQMGVLNIPLFIEKPLSHQLDVKETVVEIERKNVLTYVACNLRFLDALLFTKQYIAGSSLRINEINVYCGSYLPSWRGEGVDYTMNYSAIPELGGGVHIDLIHEIDYIYWLCGTPSYTQRIFSCSSSLGIKSYDYANYCLCYDDYHVSIILNYYRRDARRSLEIVCEGETIYVDLLENCVSIDGEIAFRSSQRIADTYQLQLAYFLDCLRVGKPTFNTITDAYNVLQICLES</sequence>
<dbReference type="PATRIC" id="fig|997883.3.peg.3640"/>
<protein>
    <recommendedName>
        <fullName evidence="3">Gfo/Idh/MocA-like oxidoreductase N-terminal domain-containing protein</fullName>
    </recommendedName>
</protein>
<dbReference type="HOGENOM" id="CLU_023194_10_1_10"/>
<dbReference type="Pfam" id="PF01408">
    <property type="entry name" value="GFO_IDH_MocA"/>
    <property type="match status" value="1"/>
</dbReference>
<dbReference type="Proteomes" id="UP000003879">
    <property type="component" value="Unassembled WGS sequence"/>
</dbReference>
<dbReference type="PANTHER" id="PTHR42840:SF3">
    <property type="entry name" value="BINDING ROSSMANN FOLD OXIDOREDUCTASE, PUTATIVE (AFU_ORTHOLOGUE AFUA_2G10240)-RELATED"/>
    <property type="match status" value="1"/>
</dbReference>
<evidence type="ECO:0000256" key="1">
    <source>
        <dbReference type="ARBA" id="ARBA00010928"/>
    </source>
</evidence>
<evidence type="ECO:0000256" key="2">
    <source>
        <dbReference type="ARBA" id="ARBA00023002"/>
    </source>
</evidence>
<dbReference type="SUPFAM" id="SSF51735">
    <property type="entry name" value="NAD(P)-binding Rossmann-fold domains"/>
    <property type="match status" value="1"/>
</dbReference>
<dbReference type="AlphaFoldDB" id="A0A0E2AMI6"/>
<dbReference type="Gene3D" id="3.40.50.720">
    <property type="entry name" value="NAD(P)-binding Rossmann-like Domain"/>
    <property type="match status" value="1"/>
</dbReference>
<evidence type="ECO:0000259" key="3">
    <source>
        <dbReference type="Pfam" id="PF01408"/>
    </source>
</evidence>
<proteinExistence type="inferred from homology"/>
<reference evidence="4 5" key="1">
    <citation type="submission" date="2012-02" db="EMBL/GenBank/DDBJ databases">
        <title>The Genome Sequence of Bacteroides fragilis CL07T12C05.</title>
        <authorList>
            <consortium name="The Broad Institute Genome Sequencing Platform"/>
            <person name="Earl A."/>
            <person name="Ward D."/>
            <person name="Feldgarden M."/>
            <person name="Gevers D."/>
            <person name="Zitomersky N.L."/>
            <person name="Coyne M.J."/>
            <person name="Comstock L.E."/>
            <person name="Young S.K."/>
            <person name="Zeng Q."/>
            <person name="Gargeya S."/>
            <person name="Fitzgerald M."/>
            <person name="Haas B."/>
            <person name="Abouelleil A."/>
            <person name="Alvarado L."/>
            <person name="Arachchi H.M."/>
            <person name="Berlin A."/>
            <person name="Chapman S.B."/>
            <person name="Gearin G."/>
            <person name="Goldberg J."/>
            <person name="Griggs A."/>
            <person name="Gujja S."/>
            <person name="Hansen M."/>
            <person name="Heiman D."/>
            <person name="Howarth C."/>
            <person name="Larimer J."/>
            <person name="Lui A."/>
            <person name="MacDonald P.J.P."/>
            <person name="McCowen C."/>
            <person name="Montmayeur A."/>
            <person name="Murphy C."/>
            <person name="Neiman D."/>
            <person name="Pearson M."/>
            <person name="Priest M."/>
            <person name="Roberts A."/>
            <person name="Saif S."/>
            <person name="Shea T."/>
            <person name="Sisk P."/>
            <person name="Stolte C."/>
            <person name="Sykes S."/>
            <person name="Wortman J."/>
            <person name="Nusbaum C."/>
            <person name="Birren B."/>
        </authorList>
    </citation>
    <scope>NUCLEOTIDE SEQUENCE [LARGE SCALE GENOMIC DNA]</scope>
    <source>
        <strain evidence="4 5">CL07T12C05</strain>
    </source>
</reference>
<gene>
    <name evidence="4" type="ORF">HMPREF1056_03457</name>
</gene>
<name>A0A0E2AMI6_BACFG</name>
<accession>A0A0E2AMI6</accession>
<feature type="domain" description="Gfo/Idh/MocA-like oxidoreductase N-terminal" evidence="3">
    <location>
        <begin position="1"/>
        <end position="107"/>
    </location>
</feature>
<dbReference type="SUPFAM" id="SSF55347">
    <property type="entry name" value="Glyceraldehyde-3-phosphate dehydrogenase-like, C-terminal domain"/>
    <property type="match status" value="1"/>
</dbReference>
<comment type="similarity">
    <text evidence="1">Belongs to the Gfo/Idh/MocA family.</text>
</comment>
<dbReference type="GO" id="GO:0000166">
    <property type="term" value="F:nucleotide binding"/>
    <property type="evidence" value="ECO:0007669"/>
    <property type="project" value="InterPro"/>
</dbReference>
<dbReference type="Gene3D" id="3.30.360.10">
    <property type="entry name" value="Dihydrodipicolinate Reductase, domain 2"/>
    <property type="match status" value="1"/>
</dbReference>
<organism evidence="4 5">
    <name type="scientific">Bacteroides fragilis CL07T12C05</name>
    <dbReference type="NCBI Taxonomy" id="997883"/>
    <lineage>
        <taxon>Bacteria</taxon>
        <taxon>Pseudomonadati</taxon>
        <taxon>Bacteroidota</taxon>
        <taxon>Bacteroidia</taxon>
        <taxon>Bacteroidales</taxon>
        <taxon>Bacteroidaceae</taxon>
        <taxon>Bacteroides</taxon>
    </lineage>
</organism>
<dbReference type="GO" id="GO:0016491">
    <property type="term" value="F:oxidoreductase activity"/>
    <property type="evidence" value="ECO:0007669"/>
    <property type="project" value="UniProtKB-KW"/>
</dbReference>
<dbReference type="EMBL" id="AGXN01000019">
    <property type="protein sequence ID" value="EIY93169.1"/>
    <property type="molecule type" value="Genomic_DNA"/>
</dbReference>
<dbReference type="InterPro" id="IPR000683">
    <property type="entry name" value="Gfo/Idh/MocA-like_OxRdtase_N"/>
</dbReference>
<evidence type="ECO:0000313" key="5">
    <source>
        <dbReference type="Proteomes" id="UP000003879"/>
    </source>
</evidence>